<dbReference type="InterPro" id="IPR011895">
    <property type="entry name" value="Pyrv_flavodox_OxRed"/>
</dbReference>
<proteinExistence type="inferred from homology"/>
<dbReference type="FunFam" id="3.40.50.920:FF:000007">
    <property type="entry name" value="Pyruvate:ferredoxin (Flavodoxin) oxidoreductase"/>
    <property type="match status" value="1"/>
</dbReference>
<dbReference type="RefSeq" id="WP_218323794.1">
    <property type="nucleotide sequence ID" value="NZ_JAEEGC010000201.1"/>
</dbReference>
<dbReference type="AlphaFoldDB" id="A0A949U3D4"/>
<dbReference type="InterPro" id="IPR019752">
    <property type="entry name" value="Pyrv/ketoisovalerate_OxRed_cat"/>
</dbReference>
<accession>A0A949U3D4</accession>
<keyword evidence="11" id="KW-0670">Pyruvate</keyword>
<dbReference type="GO" id="GO:0051539">
    <property type="term" value="F:4 iron, 4 sulfur cluster binding"/>
    <property type="evidence" value="ECO:0007669"/>
    <property type="project" value="UniProtKB-KW"/>
</dbReference>
<dbReference type="InterPro" id="IPR019456">
    <property type="entry name" value="Pyrv-flavodox_OxRtase_EKR"/>
</dbReference>
<dbReference type="InterPro" id="IPR050722">
    <property type="entry name" value="Pyruvate:ferred/Flavod_OxRd"/>
</dbReference>
<dbReference type="CDD" id="cd03377">
    <property type="entry name" value="TPP_PFOR_PNO"/>
    <property type="match status" value="1"/>
</dbReference>
<keyword evidence="5 9" id="KW-0249">Electron transport</keyword>
<evidence type="ECO:0000256" key="4">
    <source>
        <dbReference type="ARBA" id="ARBA00022723"/>
    </source>
</evidence>
<dbReference type="PROSITE" id="PS00198">
    <property type="entry name" value="4FE4S_FER_1"/>
    <property type="match status" value="1"/>
</dbReference>
<sequence length="1172" mass="129130">MVKRRTETMDGNTAAAYASYAFTDVAAIYPITPSSTMAAVVDEWSSKGKKNLFGETVLVKEMQSEGGAAGTLHGSLQAGALTSTYTASQGLLLMIPNMYKVAGELLPAVFHVSARTLASNALSIFGDHQDVMSTRQTGFTLLASSSVQQVMDLGSVAHLSAIKSRIPVLHFFDGFRTSHEVQKIEVLEYDELDKILDHDAVKAFRDSALTPNRPVLRGTTQNPDIFFQMREAINKYYDTVPGIVQGYMDEINKLTGRNYKLFNYYGAEDAENIIVAMGSGCETINEVVDYLNSKGEKVGLVEVHLYRPFVPEYLLKAIPKSVKKIAVLDRTKEPGSNGEPLYIDVRNAFYNAGNAPLIVGGRYGLSSKDFKPNDVLSVFNNLKLDKPMNDFTVSIIDDVTFKSLPLSKESINPTPEGTIACKFWGYGSDGTVSANKSAIKIIGNNTDHYAQAYFAYDSKKSGGLTVSHLRFGENPIKEPYEITNADFIACHNQAYVNKYELLAGIKKNGKFLLNCIWSEEELERQLPASLKRAIANNNVEFYTIDAVDIAREIGLGGRINMVMQAAFFKLAQIIPVEEVGKLLKKEVEKSYGSKGQNIVDMNNLAIDKGFGSMRKINVPESWKTAEDAKTHIDPKMPEFVEKVILPMNRQEGDKLPVSAFNGREDGTFPLGITAWEKREISITVPKWNSDKCIQCNQCSYICPHAVIRPTLLTCEELKNSPAGFEAVPANGFKDMKYHLAISAQDCTGCGSCVVNCPAKEKAIDMKPLAENRNKYITDWDFAKGIASKEIPKNVAATVKGSQFLKPLIEFSGACAGCGETPYAKLVTQLFGDRMMISNAAGCSTVWGGSPQVSYTTNEKGFGPSWGFSLFEDNAEYGFGMYLGVKKLRTATQNLAHEAINNGVSAKVKEAIKAWLEGFDVSEGTRERADKLAAVLTEGKGNNELLNKIYDNRDYFIKRSHWIFGGDGWAYDIGYGGLDHVLAAGENVNVLVFDTEVYSNTGGQSSKSTPTAAIAEFASGGKRTRKKDLGMMAMSYGYVYVAQISMGADKNQAIKAIIEAENYPGPSLIIAYSPCINHGIKSSMGKSQIQAKDAVECGYWSLYRYNPGLVDEEKNPFILDSKPPTKDLKEFMMSEVRFASLYKLAPKQAEELFIKAQADAKYRYDRYVDMAKR</sequence>
<dbReference type="PIRSF" id="PIRSF000159">
    <property type="entry name" value="NifJ"/>
    <property type="match status" value="1"/>
</dbReference>
<dbReference type="GO" id="GO:0006979">
    <property type="term" value="P:response to oxidative stress"/>
    <property type="evidence" value="ECO:0007669"/>
    <property type="project" value="TreeGrafter"/>
</dbReference>
<name>A0A949U3D4_9CLOT</name>
<comment type="caution">
    <text evidence="11">The sequence shown here is derived from an EMBL/GenBank/DDBJ whole genome shotgun (WGS) entry which is preliminary data.</text>
</comment>
<comment type="catalytic activity">
    <reaction evidence="9">
        <text>2 oxidized [2Fe-2S]-[ferredoxin] + pyruvate + CoA = 2 reduced [2Fe-2S]-[ferredoxin] + acetyl-CoA + CO2 + H(+)</text>
        <dbReference type="Rhea" id="RHEA:12765"/>
        <dbReference type="Rhea" id="RHEA-COMP:10000"/>
        <dbReference type="Rhea" id="RHEA-COMP:10001"/>
        <dbReference type="ChEBI" id="CHEBI:15361"/>
        <dbReference type="ChEBI" id="CHEBI:15378"/>
        <dbReference type="ChEBI" id="CHEBI:16526"/>
        <dbReference type="ChEBI" id="CHEBI:33737"/>
        <dbReference type="ChEBI" id="CHEBI:33738"/>
        <dbReference type="ChEBI" id="CHEBI:57287"/>
        <dbReference type="ChEBI" id="CHEBI:57288"/>
        <dbReference type="EC" id="1.2.7.1"/>
    </reaction>
</comment>
<dbReference type="PANTHER" id="PTHR32154:SF0">
    <property type="entry name" value="PYRUVATE-FLAVODOXIN OXIDOREDUCTASE-RELATED"/>
    <property type="match status" value="1"/>
</dbReference>
<comment type="similarity">
    <text evidence="1 9">Belongs to the pyruvate:ferredoxin/flavodoxin oxidoreductase family.</text>
</comment>
<dbReference type="CDD" id="cd07034">
    <property type="entry name" value="TPP_PYR_PFOR_IOR-alpha_like"/>
    <property type="match status" value="1"/>
</dbReference>
<keyword evidence="12" id="KW-1185">Reference proteome</keyword>
<keyword evidence="4" id="KW-0479">Metal-binding</keyword>
<dbReference type="SMART" id="SM00890">
    <property type="entry name" value="EKR"/>
    <property type="match status" value="1"/>
</dbReference>
<dbReference type="FunFam" id="3.40.50.970:FF:000041">
    <property type="entry name" value="Pyruvate:ferredoxin (Flavodoxin) oxidoreductase"/>
    <property type="match status" value="1"/>
</dbReference>
<dbReference type="InterPro" id="IPR002880">
    <property type="entry name" value="Pyrv_Fd/Flavodoxin_OxRdtase_N"/>
</dbReference>
<evidence type="ECO:0000256" key="2">
    <source>
        <dbReference type="ARBA" id="ARBA00022448"/>
    </source>
</evidence>
<dbReference type="EC" id="1.2.7.1" evidence="9"/>
<dbReference type="PANTHER" id="PTHR32154">
    <property type="entry name" value="PYRUVATE-FLAVODOXIN OXIDOREDUCTASE-RELATED"/>
    <property type="match status" value="1"/>
</dbReference>
<evidence type="ECO:0000256" key="1">
    <source>
        <dbReference type="ARBA" id="ARBA00009032"/>
    </source>
</evidence>
<feature type="domain" description="4Fe-4S ferredoxin-type" evidence="10">
    <location>
        <begin position="737"/>
        <end position="768"/>
    </location>
</feature>
<dbReference type="Pfam" id="PF02775">
    <property type="entry name" value="TPP_enzyme_C"/>
    <property type="match status" value="1"/>
</dbReference>
<dbReference type="Pfam" id="PF12838">
    <property type="entry name" value="Fer4_7"/>
    <property type="match status" value="1"/>
</dbReference>
<dbReference type="Pfam" id="PF01855">
    <property type="entry name" value="POR_N"/>
    <property type="match status" value="1"/>
</dbReference>
<evidence type="ECO:0000313" key="11">
    <source>
        <dbReference type="EMBL" id="MBV7276715.1"/>
    </source>
</evidence>
<reference evidence="11" key="1">
    <citation type="submission" date="2020-12" db="EMBL/GenBank/DDBJ databases">
        <title>Clostridium thailandense sp. nov., a novel acetogenic bacterium isolated from peat land soil in Thailand.</title>
        <authorList>
            <person name="Chaikitkaew S."/>
            <person name="Birkeland N.K."/>
        </authorList>
    </citation>
    <scope>NUCLEOTIDE SEQUENCE</scope>
    <source>
        <strain evidence="11">PL3</strain>
    </source>
</reference>
<dbReference type="NCBIfam" id="TIGR02176">
    <property type="entry name" value="pyruv_ox_red"/>
    <property type="match status" value="1"/>
</dbReference>
<dbReference type="EMBL" id="JAEEGC010000201">
    <property type="protein sequence ID" value="MBV7276715.1"/>
    <property type="molecule type" value="Genomic_DNA"/>
</dbReference>
<dbReference type="Pfam" id="PF01558">
    <property type="entry name" value="POR"/>
    <property type="match status" value="1"/>
</dbReference>
<dbReference type="GO" id="GO:0005506">
    <property type="term" value="F:iron ion binding"/>
    <property type="evidence" value="ECO:0007669"/>
    <property type="project" value="InterPro"/>
</dbReference>
<dbReference type="InterPro" id="IPR017900">
    <property type="entry name" value="4Fe4S_Fe_S_CS"/>
</dbReference>
<evidence type="ECO:0000256" key="3">
    <source>
        <dbReference type="ARBA" id="ARBA00022485"/>
    </source>
</evidence>
<organism evidence="11 12">
    <name type="scientific">Clostridium thailandense</name>
    <dbReference type="NCBI Taxonomy" id="2794346"/>
    <lineage>
        <taxon>Bacteria</taxon>
        <taxon>Bacillati</taxon>
        <taxon>Bacillota</taxon>
        <taxon>Clostridia</taxon>
        <taxon>Eubacteriales</taxon>
        <taxon>Clostridiaceae</taxon>
        <taxon>Clostridium</taxon>
    </lineage>
</organism>
<dbReference type="FunFam" id="3.40.920.10:FF:000001">
    <property type="entry name" value="Pyruvate:ferredoxin (Flavodoxin) oxidoreductase"/>
    <property type="match status" value="1"/>
</dbReference>
<dbReference type="GO" id="GO:0030976">
    <property type="term" value="F:thiamine pyrophosphate binding"/>
    <property type="evidence" value="ECO:0007669"/>
    <property type="project" value="InterPro"/>
</dbReference>
<feature type="domain" description="4Fe-4S ferredoxin-type" evidence="10">
    <location>
        <begin position="683"/>
        <end position="712"/>
    </location>
</feature>
<dbReference type="InterPro" id="IPR017896">
    <property type="entry name" value="4Fe4S_Fe-S-bd"/>
</dbReference>
<evidence type="ECO:0000256" key="5">
    <source>
        <dbReference type="ARBA" id="ARBA00022982"/>
    </source>
</evidence>
<keyword evidence="2 9" id="KW-0813">Transport</keyword>
<gene>
    <name evidence="11" type="primary">nifJ</name>
    <name evidence="11" type="ORF">I6U48_27975</name>
</gene>
<evidence type="ECO:0000313" key="12">
    <source>
        <dbReference type="Proteomes" id="UP000694308"/>
    </source>
</evidence>
<evidence type="ECO:0000256" key="7">
    <source>
        <dbReference type="ARBA" id="ARBA00023004"/>
    </source>
</evidence>
<dbReference type="GO" id="GO:0022900">
    <property type="term" value="P:electron transport chain"/>
    <property type="evidence" value="ECO:0007669"/>
    <property type="project" value="InterPro"/>
</dbReference>
<keyword evidence="3" id="KW-0004">4Fe-4S</keyword>
<protein>
    <recommendedName>
        <fullName evidence="9">Pyruvate:ferredoxin oxidoreductase</fullName>
        <ecNumber evidence="9">1.2.7.1</ecNumber>
    </recommendedName>
    <alternativeName>
        <fullName evidence="9">Pyruvate synthase</fullName>
    </alternativeName>
</protein>
<dbReference type="InterPro" id="IPR011766">
    <property type="entry name" value="TPP_enzyme_TPP-bd"/>
</dbReference>
<keyword evidence="6 9" id="KW-0560">Oxidoreductase</keyword>
<evidence type="ECO:0000256" key="6">
    <source>
        <dbReference type="ARBA" id="ARBA00023002"/>
    </source>
</evidence>
<dbReference type="Proteomes" id="UP000694308">
    <property type="component" value="Unassembled WGS sequence"/>
</dbReference>
<evidence type="ECO:0000256" key="9">
    <source>
        <dbReference type="PIRNR" id="PIRNR000159"/>
    </source>
</evidence>
<dbReference type="FunFam" id="3.40.50.970:FF:000012">
    <property type="entry name" value="Pyruvate:ferredoxin (Flavodoxin) oxidoreductase"/>
    <property type="match status" value="1"/>
</dbReference>
<dbReference type="InterPro" id="IPR033412">
    <property type="entry name" value="PFOR_II"/>
</dbReference>
<dbReference type="PROSITE" id="PS51379">
    <property type="entry name" value="4FE4S_FER_2"/>
    <property type="match status" value="2"/>
</dbReference>
<keyword evidence="8" id="KW-0411">Iron-sulfur</keyword>
<dbReference type="Pfam" id="PF10371">
    <property type="entry name" value="EKR"/>
    <property type="match status" value="1"/>
</dbReference>
<dbReference type="GO" id="GO:0016903">
    <property type="term" value="F:oxidoreductase activity, acting on the aldehyde or oxo group of donors"/>
    <property type="evidence" value="ECO:0007669"/>
    <property type="project" value="InterPro"/>
</dbReference>
<evidence type="ECO:0000256" key="8">
    <source>
        <dbReference type="ARBA" id="ARBA00023014"/>
    </source>
</evidence>
<dbReference type="Pfam" id="PF17147">
    <property type="entry name" value="PFOR_II"/>
    <property type="match status" value="1"/>
</dbReference>
<keyword evidence="7" id="KW-0408">Iron</keyword>
<evidence type="ECO:0000259" key="10">
    <source>
        <dbReference type="PROSITE" id="PS51379"/>
    </source>
</evidence>